<sequence>MLKLTKQITILFLLVFTLSSMTCEGEDDWRSRSNYKPTTMSRADFENSIKMSAPQTMKKAGKIYLKDNYMFIGDSNRGFHIYKNDNPENPVLIAFIEIPGVTDIAIRDDIFYANQAVDLIAFKLNVENQQVQIVKRIPNTFPELVSPDGYVQNVGQDQIVVDWN</sequence>
<dbReference type="OrthoDB" id="853480at2"/>
<dbReference type="AlphaFoldDB" id="A0A3P3W1X4"/>
<accession>A0A3P3W1X4</accession>
<reference evidence="2 3" key="1">
    <citation type="submission" date="2018-11" db="EMBL/GenBank/DDBJ databases">
        <title>Flavobacterium sp. nov., YIM 102701-2 draft genome.</title>
        <authorList>
            <person name="Li G."/>
            <person name="Jiang Y."/>
        </authorList>
    </citation>
    <scope>NUCLEOTIDE SEQUENCE [LARGE SCALE GENOMIC DNA]</scope>
    <source>
        <strain evidence="2 3">YIM 102701-2</strain>
    </source>
</reference>
<evidence type="ECO:0000313" key="2">
    <source>
        <dbReference type="EMBL" id="RRJ88517.1"/>
    </source>
</evidence>
<comment type="caution">
    <text evidence="2">The sequence shown here is derived from an EMBL/GenBank/DDBJ whole genome shotgun (WGS) entry which is preliminary data.</text>
</comment>
<keyword evidence="3" id="KW-1185">Reference proteome</keyword>
<keyword evidence="1" id="KW-0732">Signal</keyword>
<evidence type="ECO:0000256" key="1">
    <source>
        <dbReference type="SAM" id="SignalP"/>
    </source>
</evidence>
<proteinExistence type="predicted"/>
<evidence type="ECO:0008006" key="4">
    <source>
        <dbReference type="Google" id="ProtNLM"/>
    </source>
</evidence>
<feature type="signal peptide" evidence="1">
    <location>
        <begin position="1"/>
        <end position="22"/>
    </location>
</feature>
<gene>
    <name evidence="2" type="ORF">EG240_13535</name>
</gene>
<dbReference type="Proteomes" id="UP000275719">
    <property type="component" value="Unassembled WGS sequence"/>
</dbReference>
<name>A0A3P3W1X4_9FLAO</name>
<feature type="chain" id="PRO_5018041392" description="LVIVD repeat-containing protein" evidence="1">
    <location>
        <begin position="23"/>
        <end position="164"/>
    </location>
</feature>
<evidence type="ECO:0000313" key="3">
    <source>
        <dbReference type="Proteomes" id="UP000275719"/>
    </source>
</evidence>
<protein>
    <recommendedName>
        <fullName evidence="4">LVIVD repeat-containing protein</fullName>
    </recommendedName>
</protein>
<dbReference type="EMBL" id="RQVQ01000039">
    <property type="protein sequence ID" value="RRJ88517.1"/>
    <property type="molecule type" value="Genomic_DNA"/>
</dbReference>
<dbReference type="RefSeq" id="WP_125019895.1">
    <property type="nucleotide sequence ID" value="NZ_RQVQ01000039.1"/>
</dbReference>
<organism evidence="2 3">
    <name type="scientific">Paenimyroides tangerinum</name>
    <dbReference type="NCBI Taxonomy" id="2488728"/>
    <lineage>
        <taxon>Bacteria</taxon>
        <taxon>Pseudomonadati</taxon>
        <taxon>Bacteroidota</taxon>
        <taxon>Flavobacteriia</taxon>
        <taxon>Flavobacteriales</taxon>
        <taxon>Flavobacteriaceae</taxon>
        <taxon>Paenimyroides</taxon>
    </lineage>
</organism>